<dbReference type="InterPro" id="IPR012347">
    <property type="entry name" value="Ferritin-like"/>
</dbReference>
<dbReference type="PIRSF" id="PIRSF029477">
    <property type="entry name" value="UCP029477"/>
    <property type="match status" value="1"/>
</dbReference>
<dbReference type="InterPro" id="IPR011971">
    <property type="entry name" value="CHP02284"/>
</dbReference>
<organism evidence="2 4">
    <name type="scientific">Polaribacter dokdonensis DSW-5</name>
    <dbReference type="NCBI Taxonomy" id="1300348"/>
    <lineage>
        <taxon>Bacteria</taxon>
        <taxon>Pseudomonadati</taxon>
        <taxon>Bacteroidota</taxon>
        <taxon>Flavobacteriia</taxon>
        <taxon>Flavobacteriales</taxon>
        <taxon>Flavobacteriaceae</taxon>
    </lineage>
</organism>
<dbReference type="Proteomes" id="UP000183071">
    <property type="component" value="Unassembled WGS sequence"/>
</dbReference>
<accession>A0A0M9CEY7</accession>
<evidence type="ECO:0000313" key="4">
    <source>
        <dbReference type="Proteomes" id="UP000037716"/>
    </source>
</evidence>
<dbReference type="STRING" id="1300348.I602_586"/>
<evidence type="ECO:0000259" key="1">
    <source>
        <dbReference type="Pfam" id="PF09537"/>
    </source>
</evidence>
<gene>
    <name evidence="2" type="ORF">I602_586</name>
    <name evidence="3" type="ORF">SAMN05444353_1197</name>
</gene>
<protein>
    <recommendedName>
        <fullName evidence="1">DUF2383 domain-containing protein</fullName>
    </recommendedName>
</protein>
<comment type="caution">
    <text evidence="2">The sequence shown here is derived from an EMBL/GenBank/DDBJ whole genome shotgun (WGS) entry which is preliminary data.</text>
</comment>
<proteinExistence type="predicted"/>
<sequence length="149" mass="16790">MSTYTEEVGKKLNGLLERTYDAEKGFKNAAENISNPALKNYFNSKAKERYNFGHELKDEIKSFNQEIDKGGSLTGTAHRAWMDIKALLSLDNEESMLEESIRGEKTAIADYDEVLNETTLPSSTKTVLEAQKNKIQTGLENIKSLEDIH</sequence>
<dbReference type="Proteomes" id="UP000037716">
    <property type="component" value="Unassembled WGS sequence"/>
</dbReference>
<dbReference type="AlphaFoldDB" id="A0A0M9CEY7"/>
<dbReference type="InterPro" id="IPR019052">
    <property type="entry name" value="DUF2383"/>
</dbReference>
<evidence type="ECO:0000313" key="5">
    <source>
        <dbReference type="Proteomes" id="UP000183071"/>
    </source>
</evidence>
<dbReference type="InterPro" id="IPR009078">
    <property type="entry name" value="Ferritin-like_SF"/>
</dbReference>
<dbReference type="RefSeq" id="WP_053975268.1">
    <property type="nucleotide sequence ID" value="NZ_FNUE01000001.1"/>
</dbReference>
<dbReference type="SUPFAM" id="SSF47240">
    <property type="entry name" value="Ferritin-like"/>
    <property type="match status" value="1"/>
</dbReference>
<feature type="domain" description="DUF2383" evidence="1">
    <location>
        <begin position="8"/>
        <end position="117"/>
    </location>
</feature>
<dbReference type="Pfam" id="PF09537">
    <property type="entry name" value="DUF2383"/>
    <property type="match status" value="1"/>
</dbReference>
<dbReference type="NCBIfam" id="TIGR02284">
    <property type="entry name" value="PA2169 family four-helix-bundle protein"/>
    <property type="match status" value="1"/>
</dbReference>
<dbReference type="EMBL" id="LGBR01000001">
    <property type="protein sequence ID" value="KOY51026.1"/>
    <property type="molecule type" value="Genomic_DNA"/>
</dbReference>
<evidence type="ECO:0000313" key="2">
    <source>
        <dbReference type="EMBL" id="KOY51026.1"/>
    </source>
</evidence>
<reference evidence="3 5" key="2">
    <citation type="submission" date="2016-10" db="EMBL/GenBank/DDBJ databases">
        <authorList>
            <person name="Varghese N."/>
            <person name="Submissions S."/>
        </authorList>
    </citation>
    <scope>NUCLEOTIDE SEQUENCE [LARGE SCALE GENOMIC DNA]</scope>
    <source>
        <strain evidence="3 5">DSW-5</strain>
    </source>
</reference>
<reference evidence="2 4" key="1">
    <citation type="submission" date="2015-07" db="EMBL/GenBank/DDBJ databases">
        <title>Genome of Polaribacter dokdonenesis DSW-5, isolated from seawater off Dokdo in Korea.</title>
        <authorList>
            <person name="Yoon K."/>
            <person name="Song J.Y."/>
            <person name="Kim J.F."/>
        </authorList>
    </citation>
    <scope>NUCLEOTIDE SEQUENCE [LARGE SCALE GENOMIC DNA]</scope>
    <source>
        <strain evidence="2 4">DSW-5</strain>
    </source>
</reference>
<dbReference type="PATRIC" id="fig|1300348.6.peg.585"/>
<dbReference type="EMBL" id="FNUE01000001">
    <property type="protein sequence ID" value="SEE20393.1"/>
    <property type="molecule type" value="Genomic_DNA"/>
</dbReference>
<dbReference type="InterPro" id="IPR016920">
    <property type="entry name" value="UCP029477"/>
</dbReference>
<dbReference type="OrthoDB" id="282393at2"/>
<dbReference type="Gene3D" id="1.20.1260.10">
    <property type="match status" value="1"/>
</dbReference>
<evidence type="ECO:0000313" key="3">
    <source>
        <dbReference type="EMBL" id="SEE20393.1"/>
    </source>
</evidence>
<name>A0A0M9CEY7_9FLAO</name>
<keyword evidence="5" id="KW-1185">Reference proteome</keyword>